<dbReference type="InterPro" id="IPR046953">
    <property type="entry name" value="Spore_GerAC-like_C"/>
</dbReference>
<evidence type="ECO:0000259" key="8">
    <source>
        <dbReference type="Pfam" id="PF05504"/>
    </source>
</evidence>
<keyword evidence="5" id="KW-0472">Membrane</keyword>
<dbReference type="Pfam" id="PF25198">
    <property type="entry name" value="Spore_GerAC_N"/>
    <property type="match status" value="1"/>
</dbReference>
<protein>
    <submittedName>
        <fullName evidence="10">Spore germination protein B3</fullName>
    </submittedName>
</protein>
<dbReference type="Gene3D" id="3.30.300.210">
    <property type="entry name" value="Nutrient germinant receptor protein C, domain 3"/>
    <property type="match status" value="1"/>
</dbReference>
<dbReference type="InterPro" id="IPR057336">
    <property type="entry name" value="GerAC_N"/>
</dbReference>
<evidence type="ECO:0000259" key="9">
    <source>
        <dbReference type="Pfam" id="PF25198"/>
    </source>
</evidence>
<keyword evidence="4" id="KW-0732">Signal</keyword>
<keyword evidence="7" id="KW-0449">Lipoprotein</keyword>
<reference evidence="10 11" key="1">
    <citation type="submission" date="2015-09" db="EMBL/GenBank/DDBJ databases">
        <title>Draft genome sequence of a Caloramator mitchellensis, a moderate thermophile from the Great Artesian Basin of Australia.</title>
        <authorList>
            <person name="Patel B.K."/>
        </authorList>
    </citation>
    <scope>NUCLEOTIDE SEQUENCE [LARGE SCALE GENOMIC DNA]</scope>
    <source>
        <strain evidence="10 11">VF08</strain>
    </source>
</reference>
<dbReference type="OrthoDB" id="9816067at2"/>
<evidence type="ECO:0000256" key="5">
    <source>
        <dbReference type="ARBA" id="ARBA00023136"/>
    </source>
</evidence>
<accession>A0A0R3JUW4</accession>
<comment type="similarity">
    <text evidence="2">Belongs to the GerABKC lipoprotein family.</text>
</comment>
<dbReference type="PANTHER" id="PTHR35789">
    <property type="entry name" value="SPORE GERMINATION PROTEIN B3"/>
    <property type="match status" value="1"/>
</dbReference>
<dbReference type="GO" id="GO:0016020">
    <property type="term" value="C:membrane"/>
    <property type="evidence" value="ECO:0007669"/>
    <property type="project" value="UniProtKB-SubCell"/>
</dbReference>
<dbReference type="Pfam" id="PF05504">
    <property type="entry name" value="Spore_GerAC"/>
    <property type="match status" value="1"/>
</dbReference>
<dbReference type="EMBL" id="LKHP01000003">
    <property type="protein sequence ID" value="KRQ87366.1"/>
    <property type="molecule type" value="Genomic_DNA"/>
</dbReference>
<dbReference type="InterPro" id="IPR038501">
    <property type="entry name" value="Spore_GerAC_C_sf"/>
</dbReference>
<dbReference type="RefSeq" id="WP_057977167.1">
    <property type="nucleotide sequence ID" value="NZ_LKHP01000003.1"/>
</dbReference>
<evidence type="ECO:0000256" key="3">
    <source>
        <dbReference type="ARBA" id="ARBA00022544"/>
    </source>
</evidence>
<evidence type="ECO:0000313" key="10">
    <source>
        <dbReference type="EMBL" id="KRQ87366.1"/>
    </source>
</evidence>
<evidence type="ECO:0000256" key="7">
    <source>
        <dbReference type="ARBA" id="ARBA00023288"/>
    </source>
</evidence>
<evidence type="ECO:0000256" key="4">
    <source>
        <dbReference type="ARBA" id="ARBA00022729"/>
    </source>
</evidence>
<feature type="domain" description="Spore germination GerAC-like C-terminal" evidence="8">
    <location>
        <begin position="205"/>
        <end position="367"/>
    </location>
</feature>
<organism evidence="10 11">
    <name type="scientific">Caloramator mitchellensis</name>
    <dbReference type="NCBI Taxonomy" id="908809"/>
    <lineage>
        <taxon>Bacteria</taxon>
        <taxon>Bacillati</taxon>
        <taxon>Bacillota</taxon>
        <taxon>Clostridia</taxon>
        <taxon>Eubacteriales</taxon>
        <taxon>Clostridiaceae</taxon>
        <taxon>Caloramator</taxon>
    </lineage>
</organism>
<dbReference type="STRING" id="908809.ABG79_00704"/>
<feature type="domain" description="Spore germination protein N-terminal" evidence="9">
    <location>
        <begin position="21"/>
        <end position="190"/>
    </location>
</feature>
<comment type="subcellular location">
    <subcellularLocation>
        <location evidence="1">Membrane</location>
        <topology evidence="1">Lipid-anchor</topology>
    </subcellularLocation>
</comment>
<evidence type="ECO:0000256" key="2">
    <source>
        <dbReference type="ARBA" id="ARBA00007886"/>
    </source>
</evidence>
<dbReference type="InterPro" id="IPR008844">
    <property type="entry name" value="Spore_GerAC-like"/>
</dbReference>
<keyword evidence="3" id="KW-0309">Germination</keyword>
<evidence type="ECO:0000313" key="11">
    <source>
        <dbReference type="Proteomes" id="UP000052015"/>
    </source>
</evidence>
<name>A0A0R3JUW4_CALMK</name>
<sequence length="381" mass="43268">MKLVKIIILTLIVLLYSSCWNYREIDKIAPAAGISFDYDEDKNVYSLTVEIVTLKTAENGIQQMPEYFTSEGETIFDAVRNIIAKSGKKIYWAHSKTVYISEKIAKRGIIDVLDFIERDAEVRSDMKIVLVKGKKAGDIFKAKTESEKIVSFHIDEILENSRSVSKYPNIELWDLINQIQSDASAAILPVAYIVEDFGKEVVKLSGCALLKKAKLIGFLDERDTKNLLFLNNKLYGGIIPIRNVLGTNSNVSFEIYNSKTKVNPKINDGKITFYVVVSIDVSLAEISGEINFIEEKNLEKLKEFAEEYIEKDIQATFYKIRDIYALDVFGFSKNTKIKYPKFWKESKNEWVDIFMSSSIDVSVNLNIFGSATTNDIIKVGK</sequence>
<dbReference type="Proteomes" id="UP000052015">
    <property type="component" value="Unassembled WGS sequence"/>
</dbReference>
<evidence type="ECO:0000256" key="6">
    <source>
        <dbReference type="ARBA" id="ARBA00023139"/>
    </source>
</evidence>
<gene>
    <name evidence="10" type="primary">gerBC</name>
    <name evidence="10" type="ORF">ABG79_00704</name>
</gene>
<keyword evidence="6" id="KW-0564">Palmitate</keyword>
<dbReference type="PANTHER" id="PTHR35789:SF1">
    <property type="entry name" value="SPORE GERMINATION PROTEIN B3"/>
    <property type="match status" value="1"/>
</dbReference>
<evidence type="ECO:0000256" key="1">
    <source>
        <dbReference type="ARBA" id="ARBA00004635"/>
    </source>
</evidence>
<comment type="caution">
    <text evidence="10">The sequence shown here is derived from an EMBL/GenBank/DDBJ whole genome shotgun (WGS) entry which is preliminary data.</text>
</comment>
<dbReference type="GO" id="GO:0009847">
    <property type="term" value="P:spore germination"/>
    <property type="evidence" value="ECO:0007669"/>
    <property type="project" value="InterPro"/>
</dbReference>
<proteinExistence type="inferred from homology"/>
<dbReference type="NCBIfam" id="TIGR02887">
    <property type="entry name" value="spore_ger_x_C"/>
    <property type="match status" value="1"/>
</dbReference>
<keyword evidence="11" id="KW-1185">Reference proteome</keyword>
<dbReference type="AlphaFoldDB" id="A0A0R3JUW4"/>